<organism evidence="6 7">
    <name type="scientific">Uncinula necator</name>
    <name type="common">Grape powdery mildew</name>
    <dbReference type="NCBI Taxonomy" id="52586"/>
    <lineage>
        <taxon>Eukaryota</taxon>
        <taxon>Fungi</taxon>
        <taxon>Dikarya</taxon>
        <taxon>Ascomycota</taxon>
        <taxon>Pezizomycotina</taxon>
        <taxon>Leotiomycetes</taxon>
        <taxon>Erysiphales</taxon>
        <taxon>Erysiphaceae</taxon>
        <taxon>Erysiphe</taxon>
    </lineage>
</organism>
<evidence type="ECO:0000256" key="2">
    <source>
        <dbReference type="ARBA" id="ARBA00072091"/>
    </source>
</evidence>
<dbReference type="PANTHER" id="PTHR22957:SF502">
    <property type="entry name" value="SMALL G PROTEIN SIGNALING MODULATOR 2-RELATED"/>
    <property type="match status" value="1"/>
</dbReference>
<dbReference type="PANTHER" id="PTHR22957">
    <property type="entry name" value="TBC1 DOMAIN FAMILY MEMBER GTPASE-ACTIVATING PROTEIN"/>
    <property type="match status" value="1"/>
</dbReference>
<name>A0A0B1P1I8_UNCNE</name>
<dbReference type="Pfam" id="PF00566">
    <property type="entry name" value="RabGAP-TBC"/>
    <property type="match status" value="1"/>
</dbReference>
<keyword evidence="1" id="KW-0343">GTPase activation</keyword>
<dbReference type="GO" id="GO:0005770">
    <property type="term" value="C:late endosome"/>
    <property type="evidence" value="ECO:0007669"/>
    <property type="project" value="EnsemblFungi"/>
</dbReference>
<dbReference type="InterPro" id="IPR000195">
    <property type="entry name" value="Rab-GAP-TBC_dom"/>
</dbReference>
<sequence>MTSSPDPTIQASLSNHNMADDKSISISSISIDNEEKVRLLYSKSKVYLHPTPSIKDNIHGYIALLQRYLPQNSKANSSDPASQSYLGAESFLLAWIPETSLGDALKTYNKVESDEDDSSPKKPPCVPLPPVIDHPSLVRQDGFAVPIKSIYSIFTRLPSPGWWFGSLIINSRAGDPFPALFFHDSECESTKLQKKKCARKNFDIFGLSGAMFWGGDQVLTWLTRHITVRRCEVERNIYLIEPTNEDQKAFARESVTATHTHLNRQENIFSVSKFEENRERSLQNAQMDPLMKFVKDAGWNLMEKFSQVTTFARRTADSVVENPNLPPQVRRLLRNPEVLTLQEEFDSARLYLAKWAMGIAEMSERERKQRNLMARRASEIERTGVGDFELLNAEIGALSVQETRKPVSLVEWNSFFDQKNDSLIYSVDEVKKRIFHGGLDAEDGVRKEAWLFLLGVFSWDSTAKERKQKISELRDEYLRLKGAWWNRLANQVDEGKELEWWYDQRSRIEKDVHRTDRTIPLFMGEDTPHPDPSSSFAEVGTNVHLEQLKDMLLTYNEYNRELGYVQGMSDLLAPIYAVMQDDAVAFWAFKNFMLRMERNFLRDQSGMRKQLLALENLVQLMDPKLYLHLQSADCINFFFFFRMLLVWFKREFSWENVLSLWERLWTDFLTSNFHIFVAFAILEKHRDVIMEHLKHFDEVLKYVNELSTTIDLEATLISAEALFHRFQRTIDTIDNKSNFPSPSLRQRKTKAKSLDKATISADMTSGSNAKPIGFSDSSNSSCGEIIKNNSGRNKSETKESTEPKINTLEIISPELRQLLSREVEIIDKS</sequence>
<evidence type="ECO:0000313" key="7">
    <source>
        <dbReference type="Proteomes" id="UP000030854"/>
    </source>
</evidence>
<evidence type="ECO:0000256" key="1">
    <source>
        <dbReference type="ARBA" id="ARBA00022468"/>
    </source>
</evidence>
<accession>A0A0B1P1I8</accession>
<gene>
    <name evidence="6" type="ORF">EV44_g0723</name>
</gene>
<dbReference type="PROSITE" id="PS50086">
    <property type="entry name" value="TBC_RABGAP"/>
    <property type="match status" value="1"/>
</dbReference>
<dbReference type="EMBL" id="JNVN01002036">
    <property type="protein sequence ID" value="KHJ32497.1"/>
    <property type="molecule type" value="Genomic_DNA"/>
</dbReference>
<feature type="region of interest" description="Disordered" evidence="4">
    <location>
        <begin position="768"/>
        <end position="804"/>
    </location>
</feature>
<evidence type="ECO:0000256" key="4">
    <source>
        <dbReference type="SAM" id="MobiDB-lite"/>
    </source>
</evidence>
<dbReference type="Gene3D" id="1.10.8.270">
    <property type="entry name" value="putative rabgap domain of human tbc1 domain family member 14 like domains"/>
    <property type="match status" value="1"/>
</dbReference>
<dbReference type="GO" id="GO:0016192">
    <property type="term" value="P:vesicle-mediated transport"/>
    <property type="evidence" value="ECO:0007669"/>
    <property type="project" value="EnsemblFungi"/>
</dbReference>
<comment type="caution">
    <text evidence="6">The sequence shown here is derived from an EMBL/GenBank/DDBJ whole genome shotgun (WGS) entry which is preliminary data.</text>
</comment>
<protein>
    <recommendedName>
        <fullName evidence="2">GTPase-activating protein GYP7</fullName>
    </recommendedName>
    <alternativeName>
        <fullName evidence="3">GAP for YPT7</fullName>
    </alternativeName>
</protein>
<dbReference type="InterPro" id="IPR035969">
    <property type="entry name" value="Rab-GAP_TBC_sf"/>
</dbReference>
<dbReference type="SUPFAM" id="SSF47923">
    <property type="entry name" value="Ypt/Rab-GAP domain of gyp1p"/>
    <property type="match status" value="2"/>
</dbReference>
<dbReference type="OMA" id="WWREQRG"/>
<evidence type="ECO:0000259" key="5">
    <source>
        <dbReference type="PROSITE" id="PS50086"/>
    </source>
</evidence>
<dbReference type="GO" id="GO:0005096">
    <property type="term" value="F:GTPase activator activity"/>
    <property type="evidence" value="ECO:0007669"/>
    <property type="project" value="UniProtKB-KW"/>
</dbReference>
<evidence type="ECO:0000313" key="6">
    <source>
        <dbReference type="EMBL" id="KHJ32497.1"/>
    </source>
</evidence>
<dbReference type="AlphaFoldDB" id="A0A0B1P1I8"/>
<dbReference type="Proteomes" id="UP000030854">
    <property type="component" value="Unassembled WGS sequence"/>
</dbReference>
<keyword evidence="7" id="KW-1185">Reference proteome</keyword>
<dbReference type="FunFam" id="1.10.472.80:FF:000005">
    <property type="entry name" value="TBC1 domain family member 15"/>
    <property type="match status" value="1"/>
</dbReference>
<proteinExistence type="predicted"/>
<feature type="domain" description="Rab-GAP TBC" evidence="5">
    <location>
        <begin position="440"/>
        <end position="668"/>
    </location>
</feature>
<feature type="compositionally biased region" description="Basic and acidic residues" evidence="4">
    <location>
        <begin position="793"/>
        <end position="802"/>
    </location>
</feature>
<dbReference type="HOGENOM" id="CLU_004457_0_0_1"/>
<dbReference type="STRING" id="52586.A0A0B1P1I8"/>
<evidence type="ECO:0000256" key="3">
    <source>
        <dbReference type="ARBA" id="ARBA00082648"/>
    </source>
</evidence>
<dbReference type="SMART" id="SM00164">
    <property type="entry name" value="TBC"/>
    <property type="match status" value="1"/>
</dbReference>
<dbReference type="Gene3D" id="1.10.472.80">
    <property type="entry name" value="Ypt/Rab-GAP domain of gyp1p, domain 3"/>
    <property type="match status" value="1"/>
</dbReference>
<feature type="compositionally biased region" description="Polar residues" evidence="4">
    <location>
        <begin position="775"/>
        <end position="792"/>
    </location>
</feature>
<dbReference type="GO" id="GO:0032889">
    <property type="term" value="P:regulation of vacuole fusion, non-autophagic"/>
    <property type="evidence" value="ECO:0007669"/>
    <property type="project" value="EnsemblFungi"/>
</dbReference>
<reference evidence="6 7" key="1">
    <citation type="journal article" date="2014" name="BMC Genomics">
        <title>Adaptive genomic structural variation in the grape powdery mildew pathogen, Erysiphe necator.</title>
        <authorList>
            <person name="Jones L."/>
            <person name="Riaz S."/>
            <person name="Morales-Cruz A."/>
            <person name="Amrine K.C."/>
            <person name="McGuire B."/>
            <person name="Gubler W.D."/>
            <person name="Walker M.A."/>
            <person name="Cantu D."/>
        </authorList>
    </citation>
    <scope>NUCLEOTIDE SEQUENCE [LARGE SCALE GENOMIC DNA]</scope>
    <source>
        <strain evidence="7">c</strain>
    </source>
</reference>
<dbReference type="FunFam" id="1.10.8.270:FF:000032">
    <property type="entry name" value="GTPase activating protein (Gyp7)"/>
    <property type="match status" value="1"/>
</dbReference>